<dbReference type="VEuPathDB" id="VectorBase:GBRI039712"/>
<dbReference type="AlphaFoldDB" id="A0A1A9X0I9"/>
<protein>
    <submittedName>
        <fullName evidence="1">Uncharacterized protein</fullName>
    </submittedName>
</protein>
<reference evidence="2" key="1">
    <citation type="submission" date="2014-03" db="EMBL/GenBank/DDBJ databases">
        <authorList>
            <person name="Aksoy S."/>
            <person name="Warren W."/>
            <person name="Wilson R.K."/>
        </authorList>
    </citation>
    <scope>NUCLEOTIDE SEQUENCE [LARGE SCALE GENOMIC DNA]</scope>
    <source>
        <strain evidence="2">IAEA</strain>
    </source>
</reference>
<evidence type="ECO:0000313" key="1">
    <source>
        <dbReference type="EnsemblMetazoa" id="GBRI039712-PA"/>
    </source>
</evidence>
<organism evidence="1 2">
    <name type="scientific">Glossina brevipalpis</name>
    <dbReference type="NCBI Taxonomy" id="37001"/>
    <lineage>
        <taxon>Eukaryota</taxon>
        <taxon>Metazoa</taxon>
        <taxon>Ecdysozoa</taxon>
        <taxon>Arthropoda</taxon>
        <taxon>Hexapoda</taxon>
        <taxon>Insecta</taxon>
        <taxon>Pterygota</taxon>
        <taxon>Neoptera</taxon>
        <taxon>Endopterygota</taxon>
        <taxon>Diptera</taxon>
        <taxon>Brachycera</taxon>
        <taxon>Muscomorpha</taxon>
        <taxon>Hippoboscoidea</taxon>
        <taxon>Glossinidae</taxon>
        <taxon>Glossina</taxon>
    </lineage>
</organism>
<reference evidence="1" key="2">
    <citation type="submission" date="2020-05" db="UniProtKB">
        <authorList>
            <consortium name="EnsemblMetazoa"/>
        </authorList>
    </citation>
    <scope>IDENTIFICATION</scope>
    <source>
        <strain evidence="1">IAEA</strain>
    </source>
</reference>
<name>A0A1A9X0I9_9MUSC</name>
<proteinExistence type="predicted"/>
<keyword evidence="2" id="KW-1185">Reference proteome</keyword>
<sequence length="108" mass="11744">MLRKANDQCATELKRICDDVKFGEAARCDKIDELLQHQQKCVVGLERLRNDTAKLCRGEGAEVKSYADVARVPGVAAGAPVVIMPKMKQNSLKTAGWVRGAESSVQGD</sequence>
<accession>A0A1A9X0I9</accession>
<evidence type="ECO:0000313" key="2">
    <source>
        <dbReference type="Proteomes" id="UP000091820"/>
    </source>
</evidence>
<dbReference type="Proteomes" id="UP000091820">
    <property type="component" value="Unassembled WGS sequence"/>
</dbReference>
<dbReference type="EnsemblMetazoa" id="GBRI039712-RA">
    <property type="protein sequence ID" value="GBRI039712-PA"/>
    <property type="gene ID" value="GBRI039712"/>
</dbReference>